<dbReference type="Pfam" id="PF01548">
    <property type="entry name" value="DEDD_Tnp_IS110"/>
    <property type="match status" value="1"/>
</dbReference>
<feature type="domain" description="Transposase IS110-like N-terminal" evidence="2">
    <location>
        <begin position="14"/>
        <end position="165"/>
    </location>
</feature>
<dbReference type="EMBL" id="JAUKPO010000003">
    <property type="protein sequence ID" value="MDO1446121.1"/>
    <property type="molecule type" value="Genomic_DNA"/>
</dbReference>
<accession>A0ABT8R1Z1</accession>
<sequence length="340" mass="38697">MKKLSSTPLYAFFVGIDVSKESLDVCLIRVADKQLCYQKFNNNMQGFQKMKLWLKQYGCELESDTLVCLEHTGLYTRKVVHYLLSRQVAVWLESPLQIKRSIGLARGKDDKIDSERIAKYAFLHQDKASLVNLSSLTIEKLKDLQANRNRLLKALKSIKTTVKELISIDAASGKTLQRVNKDAIRGLEKSLEQVEQKMSEFIEQDAELKKKYELVTSIKGVGKVLAITLLVYTQGFTKMEDGRKLACYCGVAPFEYRSGTSVFGKTGVSKFANKELKRILYLVSMSSIQYNQELKTYFKRKVDEGKPKMSVLNAVQNKLLHQIVAVVKRGTPYVEKLDKI</sequence>
<dbReference type="InterPro" id="IPR003346">
    <property type="entry name" value="Transposase_20"/>
</dbReference>
<evidence type="ECO:0000259" key="2">
    <source>
        <dbReference type="Pfam" id="PF01548"/>
    </source>
</evidence>
<dbReference type="InterPro" id="IPR002525">
    <property type="entry name" value="Transp_IS110-like_N"/>
</dbReference>
<keyword evidence="5" id="KW-1185">Reference proteome</keyword>
<feature type="domain" description="Transposase IS116/IS110/IS902 C-terminal" evidence="3">
    <location>
        <begin position="213"/>
        <end position="298"/>
    </location>
</feature>
<evidence type="ECO:0000256" key="1">
    <source>
        <dbReference type="SAM" id="Coils"/>
    </source>
</evidence>
<feature type="coiled-coil region" evidence="1">
    <location>
        <begin position="141"/>
        <end position="211"/>
    </location>
</feature>
<dbReference type="PANTHER" id="PTHR33055">
    <property type="entry name" value="TRANSPOSASE FOR INSERTION SEQUENCE ELEMENT IS1111A"/>
    <property type="match status" value="1"/>
</dbReference>
<dbReference type="NCBIfam" id="NF033542">
    <property type="entry name" value="transpos_IS110"/>
    <property type="match status" value="1"/>
</dbReference>
<dbReference type="Pfam" id="PF02371">
    <property type="entry name" value="Transposase_20"/>
    <property type="match status" value="1"/>
</dbReference>
<evidence type="ECO:0000259" key="3">
    <source>
        <dbReference type="Pfam" id="PF02371"/>
    </source>
</evidence>
<proteinExistence type="predicted"/>
<comment type="caution">
    <text evidence="4">The sequence shown here is derived from an EMBL/GenBank/DDBJ whole genome shotgun (WGS) entry which is preliminary data.</text>
</comment>
<dbReference type="Proteomes" id="UP001168528">
    <property type="component" value="Unassembled WGS sequence"/>
</dbReference>
<dbReference type="PANTHER" id="PTHR33055:SF3">
    <property type="entry name" value="PUTATIVE TRANSPOSASE FOR IS117-RELATED"/>
    <property type="match status" value="1"/>
</dbReference>
<dbReference type="InterPro" id="IPR047650">
    <property type="entry name" value="Transpos_IS110"/>
</dbReference>
<name>A0ABT8R1Z1_9BACT</name>
<evidence type="ECO:0000313" key="4">
    <source>
        <dbReference type="EMBL" id="MDO1446121.1"/>
    </source>
</evidence>
<gene>
    <name evidence="4" type="ORF">Q0590_07655</name>
</gene>
<organism evidence="4 5">
    <name type="scientific">Rhodocytophaga aerolata</name>
    <dbReference type="NCBI Taxonomy" id="455078"/>
    <lineage>
        <taxon>Bacteria</taxon>
        <taxon>Pseudomonadati</taxon>
        <taxon>Bacteroidota</taxon>
        <taxon>Cytophagia</taxon>
        <taxon>Cytophagales</taxon>
        <taxon>Rhodocytophagaceae</taxon>
        <taxon>Rhodocytophaga</taxon>
    </lineage>
</organism>
<protein>
    <submittedName>
        <fullName evidence="4">IS110 family transposase</fullName>
    </submittedName>
</protein>
<evidence type="ECO:0000313" key="5">
    <source>
        <dbReference type="Proteomes" id="UP001168528"/>
    </source>
</evidence>
<keyword evidence="1" id="KW-0175">Coiled coil</keyword>
<reference evidence="4" key="1">
    <citation type="submission" date="2023-07" db="EMBL/GenBank/DDBJ databases">
        <title>The genome sequence of Rhodocytophaga aerolata KACC 12507.</title>
        <authorList>
            <person name="Zhang X."/>
        </authorList>
    </citation>
    <scope>NUCLEOTIDE SEQUENCE</scope>
    <source>
        <strain evidence="4">KACC 12507</strain>
    </source>
</reference>
<dbReference type="RefSeq" id="WP_302036922.1">
    <property type="nucleotide sequence ID" value="NZ_JAUKPO010000003.1"/>
</dbReference>